<dbReference type="InterPro" id="IPR014747">
    <property type="entry name" value="Bac_photo_RC_H_C"/>
</dbReference>
<dbReference type="SUPFAM" id="SSF50346">
    <property type="entry name" value="PRC-barrel domain"/>
    <property type="match status" value="1"/>
</dbReference>
<dbReference type="InterPro" id="IPR027275">
    <property type="entry name" value="PRC-brl_dom"/>
</dbReference>
<reference evidence="3" key="1">
    <citation type="journal article" date="2019" name="Int. J. Syst. Evol. Microbiol.">
        <title>The Global Catalogue of Microorganisms (GCM) 10K type strain sequencing project: providing services to taxonomists for standard genome sequencing and annotation.</title>
        <authorList>
            <consortium name="The Broad Institute Genomics Platform"/>
            <consortium name="The Broad Institute Genome Sequencing Center for Infectious Disease"/>
            <person name="Wu L."/>
            <person name="Ma J."/>
        </authorList>
    </citation>
    <scope>NUCLEOTIDE SEQUENCE [LARGE SCALE GENOMIC DNA]</scope>
    <source>
        <strain evidence="3">JCM 13006</strain>
    </source>
</reference>
<evidence type="ECO:0000259" key="1">
    <source>
        <dbReference type="Pfam" id="PF05239"/>
    </source>
</evidence>
<protein>
    <recommendedName>
        <fullName evidence="1">PRC-barrel domain-containing protein</fullName>
    </recommendedName>
</protein>
<feature type="domain" description="PRC-barrel" evidence="1">
    <location>
        <begin position="15"/>
        <end position="85"/>
    </location>
</feature>
<keyword evidence="3" id="KW-1185">Reference proteome</keyword>
<organism evidence="2 3">
    <name type="scientific">Kitasatospora terrestris</name>
    <dbReference type="NCBI Taxonomy" id="258051"/>
    <lineage>
        <taxon>Bacteria</taxon>
        <taxon>Bacillati</taxon>
        <taxon>Actinomycetota</taxon>
        <taxon>Actinomycetes</taxon>
        <taxon>Kitasatosporales</taxon>
        <taxon>Streptomycetaceae</taxon>
        <taxon>Kitasatospora</taxon>
    </lineage>
</organism>
<dbReference type="Pfam" id="PF05239">
    <property type="entry name" value="PRC"/>
    <property type="match status" value="1"/>
</dbReference>
<gene>
    <name evidence="2" type="ORF">GCM10023235_09930</name>
</gene>
<dbReference type="RefSeq" id="WP_345695524.1">
    <property type="nucleotide sequence ID" value="NZ_BAABIS010000001.1"/>
</dbReference>
<evidence type="ECO:0000313" key="2">
    <source>
        <dbReference type="EMBL" id="GAA4836976.1"/>
    </source>
</evidence>
<comment type="caution">
    <text evidence="2">The sequence shown here is derived from an EMBL/GenBank/DDBJ whole genome shotgun (WGS) entry which is preliminary data.</text>
</comment>
<sequence>MSTGLWGYGNAEGYSAGSDLTGFRVEAEDGHIGKVDKHTDEVDSSHIVVDTGPWIFGREVLLPAGTIQRVDVEGKTVWVNRTKEEIKNSPEFYRDRHLDDPEYRAQVGGYYGGGIF</sequence>
<name>A0ABP9DEI6_9ACTN</name>
<proteinExistence type="predicted"/>
<dbReference type="EMBL" id="BAABIS010000001">
    <property type="protein sequence ID" value="GAA4836976.1"/>
    <property type="molecule type" value="Genomic_DNA"/>
</dbReference>
<accession>A0ABP9DEI6</accession>
<evidence type="ECO:0000313" key="3">
    <source>
        <dbReference type="Proteomes" id="UP001501752"/>
    </source>
</evidence>
<dbReference type="InterPro" id="IPR011033">
    <property type="entry name" value="PRC_barrel-like_sf"/>
</dbReference>
<dbReference type="Proteomes" id="UP001501752">
    <property type="component" value="Unassembled WGS sequence"/>
</dbReference>
<dbReference type="Gene3D" id="3.90.50.10">
    <property type="entry name" value="Photosynthetic Reaction Center, subunit H, domain 2"/>
    <property type="match status" value="1"/>
</dbReference>